<feature type="chain" id="PRO_5039064124" evidence="2">
    <location>
        <begin position="31"/>
        <end position="561"/>
    </location>
</feature>
<keyword evidence="1" id="KW-0175">Coiled coil</keyword>
<proteinExistence type="predicted"/>
<keyword evidence="2" id="KW-0732">Signal</keyword>
<comment type="caution">
    <text evidence="3">The sequence shown here is derived from an EMBL/GenBank/DDBJ whole genome shotgun (WGS) entry which is preliminary data.</text>
</comment>
<organism evidence="3 4">
    <name type="scientific">Acidaminococcus intestini</name>
    <dbReference type="NCBI Taxonomy" id="187327"/>
    <lineage>
        <taxon>Bacteria</taxon>
        <taxon>Bacillati</taxon>
        <taxon>Bacillota</taxon>
        <taxon>Negativicutes</taxon>
        <taxon>Acidaminococcales</taxon>
        <taxon>Acidaminococcaceae</taxon>
        <taxon>Acidaminococcus</taxon>
    </lineage>
</organism>
<feature type="signal peptide" evidence="2">
    <location>
        <begin position="1"/>
        <end position="30"/>
    </location>
</feature>
<dbReference type="EMBL" id="JAGZCZ010000001">
    <property type="protein sequence ID" value="MBS5518998.1"/>
    <property type="molecule type" value="Genomic_DNA"/>
</dbReference>
<accession>A0A943EFR1</accession>
<protein>
    <submittedName>
        <fullName evidence="3">Uncharacterized protein</fullName>
    </submittedName>
</protein>
<sequence>MRLYRTDYPKILWGIVLLSFPFAMPGAAEADPARIEAARQVGLALSQLDAPTRQEAVKKQLETFSELSRLTARERAMVSVLEKEYKRAYSAYEKAQQALEETEKKKIYASLQSGDEAVMAPLEKEALRREKVLTDASVRLALIKRRLEPARTQLAALTARRDGVLDEMAGLVPQKNVPAEGLSSVSADAATLKKGTNLAETPSVPTEPLTDLSRKQADYAEELADLGYYEEKHARDLAVLETPEPTVDLSKRFKIDGELRIDNNDTSNHHAVDPERKRTQFPDDRLRLRARIYMDYNLDDNWHAIGMLESEKALHGDDSMDGTIDLDRYYLKGAIGKVMVMAGAFGKTLAGGNIYDSRFKGIQVAYGNHHPWYWEGAFGKVNEADEVTALTAIYQKGENKLSLGAYGFRMDGGNNRNIGLIGYEMPLGGWWHVGAQYLYGHDETEPGGSGGVFSLSRGEENSWEKGNLYTYAKYYYQPRATYVEHTMNGVADYMHGFKGYGLGLSYTLTRDWVLSLEYDDLEDLQYGTRNRTLWAGLSYYFKNYGNEEPEEDNQDKTEGTK</sequence>
<name>A0A943EFR1_9FIRM</name>
<reference evidence="3" key="1">
    <citation type="submission" date="2021-02" db="EMBL/GenBank/DDBJ databases">
        <title>Infant gut strain persistence is associated with maternal origin, phylogeny, and functional potential including surface adhesion and iron acquisition.</title>
        <authorList>
            <person name="Lou Y.C."/>
        </authorList>
    </citation>
    <scope>NUCLEOTIDE SEQUENCE</scope>
    <source>
        <strain evidence="3">L3_106_000M1_dasL3_106_000M1_concoct_15</strain>
    </source>
</reference>
<dbReference type="SUPFAM" id="SSF56935">
    <property type="entry name" value="Porins"/>
    <property type="match status" value="1"/>
</dbReference>
<evidence type="ECO:0000313" key="4">
    <source>
        <dbReference type="Proteomes" id="UP000754226"/>
    </source>
</evidence>
<dbReference type="Proteomes" id="UP000754226">
    <property type="component" value="Unassembled WGS sequence"/>
</dbReference>
<evidence type="ECO:0000256" key="2">
    <source>
        <dbReference type="SAM" id="SignalP"/>
    </source>
</evidence>
<feature type="coiled-coil region" evidence="1">
    <location>
        <begin position="78"/>
        <end position="105"/>
    </location>
</feature>
<dbReference type="AlphaFoldDB" id="A0A943EFR1"/>
<gene>
    <name evidence="3" type="ORF">KHX13_01435</name>
</gene>
<evidence type="ECO:0000256" key="1">
    <source>
        <dbReference type="SAM" id="Coils"/>
    </source>
</evidence>
<evidence type="ECO:0000313" key="3">
    <source>
        <dbReference type="EMBL" id="MBS5518998.1"/>
    </source>
</evidence>